<dbReference type="Proteomes" id="UP001153069">
    <property type="component" value="Unassembled WGS sequence"/>
</dbReference>
<organism evidence="2 3">
    <name type="scientific">Seminavis robusta</name>
    <dbReference type="NCBI Taxonomy" id="568900"/>
    <lineage>
        <taxon>Eukaryota</taxon>
        <taxon>Sar</taxon>
        <taxon>Stramenopiles</taxon>
        <taxon>Ochrophyta</taxon>
        <taxon>Bacillariophyta</taxon>
        <taxon>Bacillariophyceae</taxon>
        <taxon>Bacillariophycidae</taxon>
        <taxon>Naviculales</taxon>
        <taxon>Naviculaceae</taxon>
        <taxon>Seminavis</taxon>
    </lineage>
</organism>
<keyword evidence="3" id="KW-1185">Reference proteome</keyword>
<dbReference type="AlphaFoldDB" id="A0A9N8EQY1"/>
<accession>A0A9N8EQY1</accession>
<dbReference type="OrthoDB" id="10516337at2759"/>
<feature type="transmembrane region" description="Helical" evidence="1">
    <location>
        <begin position="33"/>
        <end position="53"/>
    </location>
</feature>
<evidence type="ECO:0000256" key="1">
    <source>
        <dbReference type="SAM" id="Phobius"/>
    </source>
</evidence>
<protein>
    <submittedName>
        <fullName evidence="2">Uncharacterized protein</fullName>
    </submittedName>
</protein>
<feature type="transmembrane region" description="Helical" evidence="1">
    <location>
        <begin position="123"/>
        <end position="148"/>
    </location>
</feature>
<reference evidence="2" key="1">
    <citation type="submission" date="2020-06" db="EMBL/GenBank/DDBJ databases">
        <authorList>
            <consortium name="Plant Systems Biology data submission"/>
        </authorList>
    </citation>
    <scope>NUCLEOTIDE SEQUENCE</scope>
    <source>
        <strain evidence="2">D6</strain>
    </source>
</reference>
<gene>
    <name evidence="2" type="ORF">SEMRO_1824_G300001.1</name>
</gene>
<feature type="transmembrane region" description="Helical" evidence="1">
    <location>
        <begin position="65"/>
        <end position="85"/>
    </location>
</feature>
<evidence type="ECO:0000313" key="3">
    <source>
        <dbReference type="Proteomes" id="UP001153069"/>
    </source>
</evidence>
<name>A0A9N8EQY1_9STRA</name>
<keyword evidence="1" id="KW-0812">Transmembrane</keyword>
<proteinExistence type="predicted"/>
<sequence length="176" mass="20089">MVSLDGWCRALREQHEFDLQLYQSSHQEWKNRWLHRVLIPVECFSAFLFITVICQSTLPLSYLQLHVVLVLGVGFHMGLVSLVIGKSPWSGLSSFGFMVAAPWISCILIQPRANKKDDKRHKMTVAIVSLGMWFIASSLQVAVGHWLWERNEPDVLSSDQVSWLSLTHSVQIAWTS</sequence>
<evidence type="ECO:0000313" key="2">
    <source>
        <dbReference type="EMBL" id="CAB9526417.1"/>
    </source>
</evidence>
<keyword evidence="1" id="KW-1133">Transmembrane helix</keyword>
<comment type="caution">
    <text evidence="2">The sequence shown here is derived from an EMBL/GenBank/DDBJ whole genome shotgun (WGS) entry which is preliminary data.</text>
</comment>
<keyword evidence="1" id="KW-0472">Membrane</keyword>
<dbReference type="EMBL" id="CAICTM010001822">
    <property type="protein sequence ID" value="CAB9526417.1"/>
    <property type="molecule type" value="Genomic_DNA"/>
</dbReference>
<feature type="transmembrane region" description="Helical" evidence="1">
    <location>
        <begin position="91"/>
        <end position="111"/>
    </location>
</feature>